<dbReference type="HOGENOM" id="CLU_3391483_0_0_9"/>
<evidence type="ECO:0000313" key="2">
    <source>
        <dbReference type="Proteomes" id="UP000000543"/>
    </source>
</evidence>
<proteinExistence type="predicted"/>
<reference evidence="1 2" key="1">
    <citation type="journal article" date="2005" name="J. Bacteriol.">
        <title>Whole-genome sequencing of Staphylococcus haemolyticus uncovers the extreme plasticity of its genome and the evolution of human-colonizing staphylococcal species.</title>
        <authorList>
            <person name="Takeuchi F."/>
            <person name="Watanabe S."/>
            <person name="Baba T."/>
            <person name="Yuzawa H."/>
            <person name="Ito T."/>
            <person name="Morimoto Y."/>
            <person name="Kuroda M."/>
            <person name="Cui L."/>
            <person name="Takahashi M."/>
            <person name="Ankai A."/>
            <person name="Baba S."/>
            <person name="Fukui S."/>
            <person name="Lee J.C."/>
            <person name="Hiramatsu K."/>
        </authorList>
    </citation>
    <scope>NUCLEOTIDE SEQUENCE [LARGE SCALE GENOMIC DNA]</scope>
    <source>
        <strain evidence="1 2">JCSC1435</strain>
    </source>
</reference>
<dbReference type="AlphaFoldDB" id="Q4LAG5"/>
<accession>Q4LAG5</accession>
<gene>
    <name evidence="1" type="ordered locus">SH0051</name>
</gene>
<sequence>MTTLNNLNLYKKALPNLKLGSGSATAYINSYN</sequence>
<organism evidence="1 2">
    <name type="scientific">Staphylococcus haemolyticus (strain JCSC1435)</name>
    <dbReference type="NCBI Taxonomy" id="279808"/>
    <lineage>
        <taxon>Bacteria</taxon>
        <taxon>Bacillati</taxon>
        <taxon>Bacillota</taxon>
        <taxon>Bacilli</taxon>
        <taxon>Bacillales</taxon>
        <taxon>Staphylococcaceae</taxon>
        <taxon>Staphylococcus</taxon>
    </lineage>
</organism>
<dbReference type="KEGG" id="sha:SH0051"/>
<protein>
    <submittedName>
        <fullName evidence="1">Uncharacterized protein</fullName>
    </submittedName>
</protein>
<dbReference type="EMBL" id="AP006716">
    <property type="protein sequence ID" value="BAE03360.1"/>
    <property type="molecule type" value="Genomic_DNA"/>
</dbReference>
<evidence type="ECO:0000313" key="1">
    <source>
        <dbReference type="EMBL" id="BAE03360.1"/>
    </source>
</evidence>
<dbReference type="Proteomes" id="UP000000543">
    <property type="component" value="Chromosome"/>
</dbReference>
<name>Q4LAG5_STAHJ</name>